<comment type="caution">
    <text evidence="2">The sequence shown here is derived from an EMBL/GenBank/DDBJ whole genome shotgun (WGS) entry which is preliminary data.</text>
</comment>
<name>A0AAX6FXB3_IRIPA</name>
<dbReference type="Pfam" id="PF04937">
    <property type="entry name" value="DUF659"/>
    <property type="match status" value="1"/>
</dbReference>
<dbReference type="EMBL" id="JANAVB010025196">
    <property type="protein sequence ID" value="KAJ6821034.1"/>
    <property type="molecule type" value="Genomic_DNA"/>
</dbReference>
<organism evidence="2 3">
    <name type="scientific">Iris pallida</name>
    <name type="common">Sweet iris</name>
    <dbReference type="NCBI Taxonomy" id="29817"/>
    <lineage>
        <taxon>Eukaryota</taxon>
        <taxon>Viridiplantae</taxon>
        <taxon>Streptophyta</taxon>
        <taxon>Embryophyta</taxon>
        <taxon>Tracheophyta</taxon>
        <taxon>Spermatophyta</taxon>
        <taxon>Magnoliopsida</taxon>
        <taxon>Liliopsida</taxon>
        <taxon>Asparagales</taxon>
        <taxon>Iridaceae</taxon>
        <taxon>Iridoideae</taxon>
        <taxon>Irideae</taxon>
        <taxon>Iris</taxon>
    </lineage>
</organism>
<evidence type="ECO:0000259" key="1">
    <source>
        <dbReference type="Pfam" id="PF04937"/>
    </source>
</evidence>
<dbReference type="Proteomes" id="UP001140949">
    <property type="component" value="Unassembled WGS sequence"/>
</dbReference>
<reference evidence="2" key="1">
    <citation type="journal article" date="2023" name="GigaByte">
        <title>Genome assembly of the bearded iris, Iris pallida Lam.</title>
        <authorList>
            <person name="Bruccoleri R.E."/>
            <person name="Oakeley E.J."/>
            <person name="Faust A.M.E."/>
            <person name="Altorfer M."/>
            <person name="Dessus-Babus S."/>
            <person name="Burckhardt D."/>
            <person name="Oertli M."/>
            <person name="Naumann U."/>
            <person name="Petersen F."/>
            <person name="Wong J."/>
        </authorList>
    </citation>
    <scope>NUCLEOTIDE SEQUENCE</scope>
    <source>
        <strain evidence="2">GSM-AAB239-AS_SAM_17_03QT</strain>
    </source>
</reference>
<evidence type="ECO:0000313" key="3">
    <source>
        <dbReference type="Proteomes" id="UP001140949"/>
    </source>
</evidence>
<gene>
    <name evidence="2" type="ORF">M6B38_394900</name>
</gene>
<evidence type="ECO:0000313" key="2">
    <source>
        <dbReference type="EMBL" id="KAJ6821034.1"/>
    </source>
</evidence>
<feature type="domain" description="DUF659" evidence="1">
    <location>
        <begin position="20"/>
        <end position="68"/>
    </location>
</feature>
<sequence length="85" mass="9891">MPLASEIVCDLKMWYMIQGPKYNELRGLILQEDFEEVHERVGDVKRYWGQTGCTILLDISTDQSEHELDWFSCRLLPGSCENGPR</sequence>
<proteinExistence type="predicted"/>
<protein>
    <recommendedName>
        <fullName evidence="1">DUF659 domain-containing protein</fullName>
    </recommendedName>
</protein>
<reference evidence="2" key="2">
    <citation type="submission" date="2023-04" db="EMBL/GenBank/DDBJ databases">
        <authorList>
            <person name="Bruccoleri R.E."/>
            <person name="Oakeley E.J."/>
            <person name="Faust A.-M."/>
            <person name="Dessus-Babus S."/>
            <person name="Altorfer M."/>
            <person name="Burckhardt D."/>
            <person name="Oertli M."/>
            <person name="Naumann U."/>
            <person name="Petersen F."/>
            <person name="Wong J."/>
        </authorList>
    </citation>
    <scope>NUCLEOTIDE SEQUENCE</scope>
    <source>
        <strain evidence="2">GSM-AAB239-AS_SAM_17_03QT</strain>
        <tissue evidence="2">Leaf</tissue>
    </source>
</reference>
<dbReference type="AlphaFoldDB" id="A0AAX6FXB3"/>
<accession>A0AAX6FXB3</accession>
<keyword evidence="3" id="KW-1185">Reference proteome</keyword>
<dbReference type="InterPro" id="IPR007021">
    <property type="entry name" value="DUF659"/>
</dbReference>